<reference evidence="1 2" key="1">
    <citation type="journal article" date="2020" name="Cell">
        <title>Large-Scale Comparative Analyses of Tick Genomes Elucidate Their Genetic Diversity and Vector Capacities.</title>
        <authorList>
            <consortium name="Tick Genome and Microbiome Consortium (TIGMIC)"/>
            <person name="Jia N."/>
            <person name="Wang J."/>
            <person name="Shi W."/>
            <person name="Du L."/>
            <person name="Sun Y."/>
            <person name="Zhan W."/>
            <person name="Jiang J.F."/>
            <person name="Wang Q."/>
            <person name="Zhang B."/>
            <person name="Ji P."/>
            <person name="Bell-Sakyi L."/>
            <person name="Cui X.M."/>
            <person name="Yuan T.T."/>
            <person name="Jiang B.G."/>
            <person name="Yang W.F."/>
            <person name="Lam T.T."/>
            <person name="Chang Q.C."/>
            <person name="Ding S.J."/>
            <person name="Wang X.J."/>
            <person name="Zhu J.G."/>
            <person name="Ruan X.D."/>
            <person name="Zhao L."/>
            <person name="Wei J.T."/>
            <person name="Ye R.Z."/>
            <person name="Que T.C."/>
            <person name="Du C.H."/>
            <person name="Zhou Y.H."/>
            <person name="Cheng J.X."/>
            <person name="Dai P.F."/>
            <person name="Guo W.B."/>
            <person name="Han X.H."/>
            <person name="Huang E.J."/>
            <person name="Li L.F."/>
            <person name="Wei W."/>
            <person name="Gao Y.C."/>
            <person name="Liu J.Z."/>
            <person name="Shao H.Z."/>
            <person name="Wang X."/>
            <person name="Wang C.C."/>
            <person name="Yang T.C."/>
            <person name="Huo Q.B."/>
            <person name="Li W."/>
            <person name="Chen H.Y."/>
            <person name="Chen S.E."/>
            <person name="Zhou L.G."/>
            <person name="Ni X.B."/>
            <person name="Tian J.H."/>
            <person name="Sheng Y."/>
            <person name="Liu T."/>
            <person name="Pan Y.S."/>
            <person name="Xia L.Y."/>
            <person name="Li J."/>
            <person name="Zhao F."/>
            <person name="Cao W.C."/>
        </authorList>
    </citation>
    <scope>NUCLEOTIDE SEQUENCE [LARGE SCALE GENOMIC DNA]</scope>
    <source>
        <strain evidence="1">Iper-2018</strain>
    </source>
</reference>
<sequence length="196" mass="21641">MAFGARIGEFDLGSGSSREVYVQRVELCCAANKLVTDIKRRAALLSYCGQDTYSLISILIKPLQPPNVECRTIVDAIKNHVNPRPSELYARYAFSKRDQNDGESVASYVTELHKLAENCGFSDTQLPLSIILRDRLVFGVADAVVQQRLLAEKSLTFEAAYDIAVAAEVTTKQQKDMSTKGSDKESKEDVTARVST</sequence>
<evidence type="ECO:0000313" key="1">
    <source>
        <dbReference type="EMBL" id="KAG0435626.1"/>
    </source>
</evidence>
<dbReference type="Proteomes" id="UP000805193">
    <property type="component" value="Unassembled WGS sequence"/>
</dbReference>
<keyword evidence="2" id="KW-1185">Reference proteome</keyword>
<name>A0AC60QKU3_IXOPE</name>
<comment type="caution">
    <text evidence="1">The sequence shown here is derived from an EMBL/GenBank/DDBJ whole genome shotgun (WGS) entry which is preliminary data.</text>
</comment>
<organism evidence="1 2">
    <name type="scientific">Ixodes persulcatus</name>
    <name type="common">Taiga tick</name>
    <dbReference type="NCBI Taxonomy" id="34615"/>
    <lineage>
        <taxon>Eukaryota</taxon>
        <taxon>Metazoa</taxon>
        <taxon>Ecdysozoa</taxon>
        <taxon>Arthropoda</taxon>
        <taxon>Chelicerata</taxon>
        <taxon>Arachnida</taxon>
        <taxon>Acari</taxon>
        <taxon>Parasitiformes</taxon>
        <taxon>Ixodida</taxon>
        <taxon>Ixodoidea</taxon>
        <taxon>Ixodidae</taxon>
        <taxon>Ixodinae</taxon>
        <taxon>Ixodes</taxon>
    </lineage>
</organism>
<accession>A0AC60QKU3</accession>
<evidence type="ECO:0000313" key="2">
    <source>
        <dbReference type="Proteomes" id="UP000805193"/>
    </source>
</evidence>
<protein>
    <submittedName>
        <fullName evidence="1">Uncharacterized protein</fullName>
    </submittedName>
</protein>
<proteinExistence type="predicted"/>
<dbReference type="EMBL" id="JABSTQ010007502">
    <property type="protein sequence ID" value="KAG0435626.1"/>
    <property type="molecule type" value="Genomic_DNA"/>
</dbReference>
<gene>
    <name evidence="1" type="ORF">HPB47_018387</name>
</gene>